<evidence type="ECO:0000256" key="2">
    <source>
        <dbReference type="ARBA" id="ARBA00022487"/>
    </source>
</evidence>
<sequence>MANVIISQGELKGGKSKTKSGFEYYEFLGVPYAKPPVGDLRFKCPQSPEPWEGVRDATTIKQTNISCQINFMTQKFVGSEDCLYLNVYTPKLPPYKKEKLPVMVFIHGGGFVGGSGIVKSDSNPDFLIEKNVVLVTINYRLRAFGFLSIDIPEAAGNMGLKDQVKALEWVKQNIENFNGDSNNVTLFGSSAGAASVEYLIISPVANGLFHKAILQSGSVLNSWSINEEPKKSLERLLKSLDYKGPMDDKNTIHKYLMNVPSEELILAEMKAFSDNDFKKLDFGFAPIIENDYQNGGAFLTKSPYKLLNDGLFNKVPVIKGFCNKEASLRMMLRNSVITDLVKERNFIEFLPFKLSPKESEIYISKIEKVYLSNKKTEEEINESIQEFLGDLDFVSGIWASAKIMAKAGVPLYVYEFSYAGNLNLSQIFKLNVNGAGHGDESSYLIPSQIPENINESDELMINKMTNMWTNFARTSNPTPTASDVVPIAWPIFSNKSVNYLNIDKELKTKSNYEPTKIAIFEEILSKHCNIV</sequence>
<evidence type="ECO:0000256" key="4">
    <source>
        <dbReference type="ARBA" id="ARBA00023180"/>
    </source>
</evidence>
<proteinExistence type="inferred from homology"/>
<dbReference type="InterPro" id="IPR002018">
    <property type="entry name" value="CarbesteraseB"/>
</dbReference>
<organism evidence="6 7">
    <name type="scientific">Parnassius mnemosyne</name>
    <name type="common">clouded apollo</name>
    <dbReference type="NCBI Taxonomy" id="213953"/>
    <lineage>
        <taxon>Eukaryota</taxon>
        <taxon>Metazoa</taxon>
        <taxon>Ecdysozoa</taxon>
        <taxon>Arthropoda</taxon>
        <taxon>Hexapoda</taxon>
        <taxon>Insecta</taxon>
        <taxon>Pterygota</taxon>
        <taxon>Neoptera</taxon>
        <taxon>Endopterygota</taxon>
        <taxon>Lepidoptera</taxon>
        <taxon>Glossata</taxon>
        <taxon>Ditrysia</taxon>
        <taxon>Papilionoidea</taxon>
        <taxon>Papilionidae</taxon>
        <taxon>Parnassiinae</taxon>
        <taxon>Parnassini</taxon>
        <taxon>Parnassius</taxon>
        <taxon>Driopa</taxon>
    </lineage>
</organism>
<dbReference type="Pfam" id="PF00135">
    <property type="entry name" value="COesterase"/>
    <property type="match status" value="1"/>
</dbReference>
<evidence type="ECO:0000313" key="6">
    <source>
        <dbReference type="EMBL" id="CAK1590232.1"/>
    </source>
</evidence>
<dbReference type="Gene3D" id="3.40.50.1820">
    <property type="entry name" value="alpha/beta hydrolase"/>
    <property type="match status" value="1"/>
</dbReference>
<dbReference type="AlphaFoldDB" id="A0AAV1L781"/>
<keyword evidence="7" id="KW-1185">Reference proteome</keyword>
<evidence type="ECO:0000256" key="3">
    <source>
        <dbReference type="ARBA" id="ARBA00022801"/>
    </source>
</evidence>
<accession>A0AAV1L781</accession>
<dbReference type="PANTHER" id="PTHR43142:SF1">
    <property type="entry name" value="CARBOXYLIC ESTER HYDROLASE"/>
    <property type="match status" value="1"/>
</dbReference>
<evidence type="ECO:0000313" key="7">
    <source>
        <dbReference type="Proteomes" id="UP001314205"/>
    </source>
</evidence>
<dbReference type="PROSITE" id="PS00941">
    <property type="entry name" value="CARBOXYLESTERASE_B_2"/>
    <property type="match status" value="1"/>
</dbReference>
<dbReference type="Proteomes" id="UP001314205">
    <property type="component" value="Unassembled WGS sequence"/>
</dbReference>
<dbReference type="GO" id="GO:0052689">
    <property type="term" value="F:carboxylic ester hydrolase activity"/>
    <property type="evidence" value="ECO:0007669"/>
    <property type="project" value="UniProtKB-KW"/>
</dbReference>
<dbReference type="InterPro" id="IPR019819">
    <property type="entry name" value="Carboxylesterase_B_CS"/>
</dbReference>
<evidence type="ECO:0000256" key="1">
    <source>
        <dbReference type="ARBA" id="ARBA00005964"/>
    </source>
</evidence>
<dbReference type="PANTHER" id="PTHR43142">
    <property type="entry name" value="CARBOXYLIC ESTER HYDROLASE"/>
    <property type="match status" value="1"/>
</dbReference>
<gene>
    <name evidence="6" type="ORF">PARMNEM_LOCUS10621</name>
</gene>
<dbReference type="InterPro" id="IPR029058">
    <property type="entry name" value="AB_hydrolase_fold"/>
</dbReference>
<comment type="similarity">
    <text evidence="1">Belongs to the type-B carboxylesterase/lipase family.</text>
</comment>
<keyword evidence="3" id="KW-0378">Hydrolase</keyword>
<protein>
    <recommendedName>
        <fullName evidence="5">Carboxylesterase type B domain-containing protein</fullName>
    </recommendedName>
</protein>
<keyword evidence="2" id="KW-0719">Serine esterase</keyword>
<reference evidence="6 7" key="1">
    <citation type="submission" date="2023-11" db="EMBL/GenBank/DDBJ databases">
        <authorList>
            <person name="Hedman E."/>
            <person name="Englund M."/>
            <person name="Stromberg M."/>
            <person name="Nyberg Akerstrom W."/>
            <person name="Nylinder S."/>
            <person name="Jareborg N."/>
            <person name="Kallberg Y."/>
            <person name="Kronander E."/>
        </authorList>
    </citation>
    <scope>NUCLEOTIDE SEQUENCE [LARGE SCALE GENOMIC DNA]</scope>
</reference>
<name>A0AAV1L781_9NEOP</name>
<evidence type="ECO:0000259" key="5">
    <source>
        <dbReference type="Pfam" id="PF00135"/>
    </source>
</evidence>
<keyword evidence="4" id="KW-0325">Glycoprotein</keyword>
<dbReference type="SUPFAM" id="SSF53474">
    <property type="entry name" value="alpha/beta-Hydrolases"/>
    <property type="match status" value="1"/>
</dbReference>
<comment type="caution">
    <text evidence="6">The sequence shown here is derived from an EMBL/GenBank/DDBJ whole genome shotgun (WGS) entry which is preliminary data.</text>
</comment>
<dbReference type="EMBL" id="CAVLGL010000085">
    <property type="protein sequence ID" value="CAK1590232.1"/>
    <property type="molecule type" value="Genomic_DNA"/>
</dbReference>
<feature type="domain" description="Carboxylesterase type B" evidence="5">
    <location>
        <begin position="4"/>
        <end position="518"/>
    </location>
</feature>